<reference evidence="1 2" key="1">
    <citation type="submission" date="2016-09" db="EMBL/GenBank/DDBJ databases">
        <title>Draft genome sequence of the soil isolate, Lysinibacillus fusiformis M5, a potential hypoxanthine producer.</title>
        <authorList>
            <person name="Gallegos-Monterrosa R."/>
            <person name="Maroti G."/>
            <person name="Balint B."/>
            <person name="Kovacs A.T."/>
        </authorList>
    </citation>
    <scope>NUCLEOTIDE SEQUENCE [LARGE SCALE GENOMIC DNA]</scope>
    <source>
        <strain evidence="1 2">M5</strain>
    </source>
</reference>
<sequence>MKLHDELIQVENEEIVQEHMLEQSTQLPVKIELTNEQIAAWKAEHGKVFKTVIDDETYIWRRLRRREYVDAMSYRSEENPDANVYLRQNIIASIVTLYPSDMSERIEEYAGLAGEISDRAILKSGFDASETEEL</sequence>
<name>A0A1E4QYG7_9BACI</name>
<evidence type="ECO:0000313" key="2">
    <source>
        <dbReference type="Proteomes" id="UP000094784"/>
    </source>
</evidence>
<gene>
    <name evidence="1" type="ORF">BG258_23375</name>
</gene>
<dbReference type="EMBL" id="MECQ01000008">
    <property type="protein sequence ID" value="ODV53247.1"/>
    <property type="molecule type" value="Genomic_DNA"/>
</dbReference>
<organism evidence="1 2">
    <name type="scientific">Lysinibacillus fusiformis</name>
    <dbReference type="NCBI Taxonomy" id="28031"/>
    <lineage>
        <taxon>Bacteria</taxon>
        <taxon>Bacillati</taxon>
        <taxon>Bacillota</taxon>
        <taxon>Bacilli</taxon>
        <taxon>Bacillales</taxon>
        <taxon>Bacillaceae</taxon>
        <taxon>Lysinibacillus</taxon>
    </lineage>
</organism>
<protein>
    <submittedName>
        <fullName evidence="1">Uncharacterized protein</fullName>
    </submittedName>
</protein>
<dbReference type="RefSeq" id="WP_069483490.1">
    <property type="nucleotide sequence ID" value="NZ_CP130331.1"/>
</dbReference>
<comment type="caution">
    <text evidence="1">The sequence shown here is derived from an EMBL/GenBank/DDBJ whole genome shotgun (WGS) entry which is preliminary data.</text>
</comment>
<dbReference type="Proteomes" id="UP000094784">
    <property type="component" value="Unassembled WGS sequence"/>
</dbReference>
<dbReference type="AlphaFoldDB" id="A0A1E4QYG7"/>
<proteinExistence type="predicted"/>
<evidence type="ECO:0000313" key="1">
    <source>
        <dbReference type="EMBL" id="ODV53247.1"/>
    </source>
</evidence>
<accession>A0A1E4QYG7</accession>